<feature type="transmembrane region" description="Helical" evidence="7">
    <location>
        <begin position="110"/>
        <end position="127"/>
    </location>
</feature>
<name>A0A4Y7Q5F5_9AGAM</name>
<reference evidence="8 9" key="1">
    <citation type="submission" date="2018-06" db="EMBL/GenBank/DDBJ databases">
        <title>A transcriptomic atlas of mushroom development highlights an independent origin of complex multicellularity.</title>
        <authorList>
            <consortium name="DOE Joint Genome Institute"/>
            <person name="Krizsan K."/>
            <person name="Almasi E."/>
            <person name="Merenyi Z."/>
            <person name="Sahu N."/>
            <person name="Viragh M."/>
            <person name="Koszo T."/>
            <person name="Mondo S."/>
            <person name="Kiss B."/>
            <person name="Balint B."/>
            <person name="Kues U."/>
            <person name="Barry K."/>
            <person name="Hegedus J.C."/>
            <person name="Henrissat B."/>
            <person name="Johnson J."/>
            <person name="Lipzen A."/>
            <person name="Ohm R."/>
            <person name="Nagy I."/>
            <person name="Pangilinan J."/>
            <person name="Yan J."/>
            <person name="Xiong Y."/>
            <person name="Grigoriev I.V."/>
            <person name="Hibbett D.S."/>
            <person name="Nagy L.G."/>
        </authorList>
    </citation>
    <scope>NUCLEOTIDE SEQUENCE [LARGE SCALE GENOMIC DNA]</scope>
    <source>
        <strain evidence="8 9">SZMC22713</strain>
    </source>
</reference>
<evidence type="ECO:0000256" key="6">
    <source>
        <dbReference type="SAM" id="MobiDB-lite"/>
    </source>
</evidence>
<dbReference type="NCBIfam" id="NF038013">
    <property type="entry name" value="AceTr_1"/>
    <property type="match status" value="1"/>
</dbReference>
<dbReference type="PANTHER" id="PTHR31123:SF1">
    <property type="entry name" value="ACCUMULATION OF DYADS PROTEIN 2-RELATED"/>
    <property type="match status" value="1"/>
</dbReference>
<feature type="region of interest" description="Disordered" evidence="6">
    <location>
        <begin position="1"/>
        <end position="21"/>
    </location>
</feature>
<evidence type="ECO:0000256" key="3">
    <source>
        <dbReference type="ARBA" id="ARBA00022692"/>
    </source>
</evidence>
<feature type="transmembrane region" description="Helical" evidence="7">
    <location>
        <begin position="42"/>
        <end position="59"/>
    </location>
</feature>
<dbReference type="Pfam" id="PF01184">
    <property type="entry name" value="Gpr1_Fun34_YaaH"/>
    <property type="match status" value="1"/>
</dbReference>
<accession>A0A4Y7Q5F5</accession>
<dbReference type="STRING" id="50990.A0A4Y7Q5F5"/>
<comment type="subcellular location">
    <subcellularLocation>
        <location evidence="1">Membrane</location>
        <topology evidence="1">Multi-pass membrane protein</topology>
    </subcellularLocation>
</comment>
<dbReference type="PROSITE" id="PS01114">
    <property type="entry name" value="GPR1_FUN34_YAAH"/>
    <property type="match status" value="1"/>
</dbReference>
<dbReference type="AlphaFoldDB" id="A0A4Y7Q5F5"/>
<comment type="similarity">
    <text evidence="2">Belongs to the acetate uptake transporter (AceTr) (TC 2.A.96) family.</text>
</comment>
<evidence type="ECO:0000256" key="7">
    <source>
        <dbReference type="SAM" id="Phobius"/>
    </source>
</evidence>
<dbReference type="Proteomes" id="UP000294933">
    <property type="component" value="Unassembled WGS sequence"/>
</dbReference>
<evidence type="ECO:0008006" key="10">
    <source>
        <dbReference type="Google" id="ProtNLM"/>
    </source>
</evidence>
<dbReference type="InterPro" id="IPR051633">
    <property type="entry name" value="AceTr"/>
</dbReference>
<dbReference type="VEuPathDB" id="FungiDB:BD410DRAFT_788662"/>
<keyword evidence="3 7" id="KW-0812">Transmembrane</keyword>
<keyword evidence="9" id="KW-1185">Reference proteome</keyword>
<gene>
    <name evidence="8" type="ORF">BD410DRAFT_788662</name>
</gene>
<protein>
    <recommendedName>
        <fullName evidence="10">FUN34 transmembrane protein</fullName>
    </recommendedName>
</protein>
<keyword evidence="4 7" id="KW-1133">Transmembrane helix</keyword>
<evidence type="ECO:0000313" key="9">
    <source>
        <dbReference type="Proteomes" id="UP000294933"/>
    </source>
</evidence>
<feature type="transmembrane region" description="Helical" evidence="7">
    <location>
        <begin position="185"/>
        <end position="205"/>
    </location>
</feature>
<sequence length="233" mass="24970">MADVEKQQHHNHHLDGASLGAGPGRQAIYQVNPTFRTLGNPAPLGLMSFASTTLILSLVNVNARGVAHPEIVVGMALFVGGLCQLLAGMWEFACGNTFGATAFSSYGGFWLSYATIFIPGSNILAAYKDDVELGHAIGFYLAAWFIFTFFMLIAALRSNVALIALFFMLTLTFLLLMIGQFITKVAIVHAGGYCGIITAFIAYYAGISHMLTPDAAFFSLPLAHIPKGQKAQA</sequence>
<evidence type="ECO:0000256" key="2">
    <source>
        <dbReference type="ARBA" id="ARBA00005587"/>
    </source>
</evidence>
<dbReference type="EMBL" id="ML170175">
    <property type="protein sequence ID" value="TDL22392.1"/>
    <property type="molecule type" value="Genomic_DNA"/>
</dbReference>
<feature type="transmembrane region" description="Helical" evidence="7">
    <location>
        <begin position="71"/>
        <end position="90"/>
    </location>
</feature>
<evidence type="ECO:0000256" key="1">
    <source>
        <dbReference type="ARBA" id="ARBA00004141"/>
    </source>
</evidence>
<dbReference type="InterPro" id="IPR000791">
    <property type="entry name" value="Gpr1/Fun34/SatP-like"/>
</dbReference>
<dbReference type="GO" id="GO:0005886">
    <property type="term" value="C:plasma membrane"/>
    <property type="evidence" value="ECO:0007669"/>
    <property type="project" value="TreeGrafter"/>
</dbReference>
<dbReference type="InterPro" id="IPR047622">
    <property type="entry name" value="GPR1_FUN34_YAAH"/>
</dbReference>
<organism evidence="8 9">
    <name type="scientific">Rickenella mellea</name>
    <dbReference type="NCBI Taxonomy" id="50990"/>
    <lineage>
        <taxon>Eukaryota</taxon>
        <taxon>Fungi</taxon>
        <taxon>Dikarya</taxon>
        <taxon>Basidiomycota</taxon>
        <taxon>Agaricomycotina</taxon>
        <taxon>Agaricomycetes</taxon>
        <taxon>Hymenochaetales</taxon>
        <taxon>Rickenellaceae</taxon>
        <taxon>Rickenella</taxon>
    </lineage>
</organism>
<dbReference type="PANTHER" id="PTHR31123">
    <property type="entry name" value="ACCUMULATION OF DYADS PROTEIN 2-RELATED"/>
    <property type="match status" value="1"/>
</dbReference>
<feature type="transmembrane region" description="Helical" evidence="7">
    <location>
        <begin position="134"/>
        <end position="154"/>
    </location>
</feature>
<evidence type="ECO:0000256" key="4">
    <source>
        <dbReference type="ARBA" id="ARBA00022989"/>
    </source>
</evidence>
<proteinExistence type="inferred from homology"/>
<keyword evidence="5 7" id="KW-0472">Membrane</keyword>
<feature type="transmembrane region" description="Helical" evidence="7">
    <location>
        <begin position="160"/>
        <end position="178"/>
    </location>
</feature>
<dbReference type="GO" id="GO:0015123">
    <property type="term" value="F:acetate transmembrane transporter activity"/>
    <property type="evidence" value="ECO:0007669"/>
    <property type="project" value="TreeGrafter"/>
</dbReference>
<evidence type="ECO:0000256" key="5">
    <source>
        <dbReference type="ARBA" id="ARBA00023136"/>
    </source>
</evidence>
<dbReference type="OrthoDB" id="3648309at2759"/>
<evidence type="ECO:0000313" key="8">
    <source>
        <dbReference type="EMBL" id="TDL22392.1"/>
    </source>
</evidence>